<protein>
    <submittedName>
        <fullName evidence="1">Uncharacterized protein</fullName>
    </submittedName>
</protein>
<reference evidence="1" key="1">
    <citation type="submission" date="2023-06" db="EMBL/GenBank/DDBJ databases">
        <title>Genomic of Agaribacillus aureum.</title>
        <authorList>
            <person name="Wang G."/>
        </authorList>
    </citation>
    <scope>NUCLEOTIDE SEQUENCE</scope>
    <source>
        <strain evidence="1">BMA12</strain>
    </source>
</reference>
<dbReference type="EMBL" id="JAUJEB010000012">
    <property type="protein sequence ID" value="MDN5216924.1"/>
    <property type="molecule type" value="Genomic_DNA"/>
</dbReference>
<sequence length="57" mass="6028">MHGTQIIMPGIPHSFQLNGKMALVNSGTEGVGKVLTKHLAAGAAITANFSYLENEFN</sequence>
<proteinExistence type="predicted"/>
<evidence type="ECO:0000313" key="2">
    <source>
        <dbReference type="Proteomes" id="UP001172083"/>
    </source>
</evidence>
<dbReference type="RefSeq" id="WP_346762262.1">
    <property type="nucleotide sequence ID" value="NZ_JAUJEB010000012.1"/>
</dbReference>
<evidence type="ECO:0000313" key="1">
    <source>
        <dbReference type="EMBL" id="MDN5216924.1"/>
    </source>
</evidence>
<organism evidence="1 2">
    <name type="scientific">Agaribacillus aureus</name>
    <dbReference type="NCBI Taxonomy" id="3051825"/>
    <lineage>
        <taxon>Bacteria</taxon>
        <taxon>Pseudomonadati</taxon>
        <taxon>Bacteroidota</taxon>
        <taxon>Cytophagia</taxon>
        <taxon>Cytophagales</taxon>
        <taxon>Splendidivirgaceae</taxon>
        <taxon>Agaribacillus</taxon>
    </lineage>
</organism>
<comment type="caution">
    <text evidence="1">The sequence shown here is derived from an EMBL/GenBank/DDBJ whole genome shotgun (WGS) entry which is preliminary data.</text>
</comment>
<gene>
    <name evidence="1" type="ORF">QQ020_32940</name>
</gene>
<keyword evidence="2" id="KW-1185">Reference proteome</keyword>
<accession>A0ABT8LGK2</accession>
<dbReference type="Proteomes" id="UP001172083">
    <property type="component" value="Unassembled WGS sequence"/>
</dbReference>
<name>A0ABT8LGK2_9BACT</name>